<evidence type="ECO:0000256" key="2">
    <source>
        <dbReference type="SAM" id="SignalP"/>
    </source>
</evidence>
<dbReference type="RefSeq" id="WP_130918186.1">
    <property type="nucleotide sequence ID" value="NZ_LR215973.1"/>
</dbReference>
<dbReference type="PROSITE" id="PS51257">
    <property type="entry name" value="PROKAR_LIPOPROTEIN"/>
    <property type="match status" value="1"/>
</dbReference>
<feature type="chain" id="PRO_5039047507" description="Lipoprotein" evidence="2">
    <location>
        <begin position="18"/>
        <end position="110"/>
    </location>
</feature>
<evidence type="ECO:0000256" key="1">
    <source>
        <dbReference type="SAM" id="MobiDB-lite"/>
    </source>
</evidence>
<accession>A0A4U8W2L4</accession>
<dbReference type="Proteomes" id="UP000290439">
    <property type="component" value="Chromosome"/>
</dbReference>
<gene>
    <name evidence="3" type="ORF">NCTC10797_04061</name>
</gene>
<evidence type="ECO:0008006" key="5">
    <source>
        <dbReference type="Google" id="ProtNLM"/>
    </source>
</evidence>
<feature type="signal peptide" evidence="2">
    <location>
        <begin position="1"/>
        <end position="17"/>
    </location>
</feature>
<reference evidence="3 4" key="1">
    <citation type="submission" date="2019-02" db="EMBL/GenBank/DDBJ databases">
        <authorList>
            <consortium name="Pathogen Informatics"/>
        </authorList>
    </citation>
    <scope>NUCLEOTIDE SEQUENCE [LARGE SCALE GENOMIC DNA]</scope>
    <source>
        <strain evidence="3 4">3012STDY6756504</strain>
    </source>
</reference>
<protein>
    <recommendedName>
        <fullName evidence="5">Lipoprotein</fullName>
    </recommendedName>
</protein>
<feature type="region of interest" description="Disordered" evidence="1">
    <location>
        <begin position="69"/>
        <end position="95"/>
    </location>
</feature>
<dbReference type="EMBL" id="LR215973">
    <property type="protein sequence ID" value="VFB00267.1"/>
    <property type="molecule type" value="Genomic_DNA"/>
</dbReference>
<keyword evidence="2" id="KW-0732">Signal</keyword>
<evidence type="ECO:0000313" key="4">
    <source>
        <dbReference type="Proteomes" id="UP000290439"/>
    </source>
</evidence>
<name>A0A4U8W2L4_9NOCA</name>
<proteinExistence type="predicted"/>
<sequence length="110" mass="11491">MRIKLIATALIALPLLAACGGSDAEAAPVTEADLSKSMQDKGMQDKALADCVAKVFVAEGISQDGLRTLMSGEHDPQSPDAENFGMSKEDADKTRAAQGKIVTECVKLPS</sequence>
<evidence type="ECO:0000313" key="3">
    <source>
        <dbReference type="EMBL" id="VFB00267.1"/>
    </source>
</evidence>
<dbReference type="AlphaFoldDB" id="A0A4U8W2L4"/>
<organism evidence="3 4">
    <name type="scientific">Nocardia cyriacigeorgica</name>
    <dbReference type="NCBI Taxonomy" id="135487"/>
    <lineage>
        <taxon>Bacteria</taxon>
        <taxon>Bacillati</taxon>
        <taxon>Actinomycetota</taxon>
        <taxon>Actinomycetes</taxon>
        <taxon>Mycobacteriales</taxon>
        <taxon>Nocardiaceae</taxon>
        <taxon>Nocardia</taxon>
    </lineage>
</organism>